<comment type="caution">
    <text evidence="2">The sequence shown here is derived from an EMBL/GenBank/DDBJ whole genome shotgun (WGS) entry which is preliminary data.</text>
</comment>
<evidence type="ECO:0000313" key="3">
    <source>
        <dbReference type="Proteomes" id="UP000237684"/>
    </source>
</evidence>
<feature type="transmembrane region" description="Helical" evidence="1">
    <location>
        <begin position="91"/>
        <end position="109"/>
    </location>
</feature>
<dbReference type="FunCoup" id="A0A2S8SSI2">
    <property type="interactions" value="11"/>
</dbReference>
<name>A0A2S8SSI2_9BACT</name>
<gene>
    <name evidence="2" type="ORF">B1R32_109112</name>
</gene>
<evidence type="ECO:0000256" key="1">
    <source>
        <dbReference type="SAM" id="Phobius"/>
    </source>
</evidence>
<dbReference type="Proteomes" id="UP000237684">
    <property type="component" value="Unassembled WGS sequence"/>
</dbReference>
<keyword evidence="1" id="KW-1133">Transmembrane helix</keyword>
<keyword evidence="1" id="KW-0472">Membrane</keyword>
<dbReference type="AlphaFoldDB" id="A0A2S8SSI2"/>
<proteinExistence type="predicted"/>
<keyword evidence="1" id="KW-0812">Transmembrane</keyword>
<accession>A0A2S8SSI2</accession>
<dbReference type="EMBL" id="NIGF01000009">
    <property type="protein sequence ID" value="PQV63772.1"/>
    <property type="molecule type" value="Genomic_DNA"/>
</dbReference>
<dbReference type="InParanoid" id="A0A2S8SSI2"/>
<dbReference type="InterPro" id="IPR009709">
    <property type="entry name" value="DUF1290"/>
</dbReference>
<feature type="transmembrane region" description="Helical" evidence="1">
    <location>
        <begin position="34"/>
        <end position="52"/>
    </location>
</feature>
<reference evidence="2 3" key="1">
    <citation type="journal article" date="2018" name="Syst. Appl. Microbiol.">
        <title>Abditibacterium utsteinense sp. nov., the first cultivated member of candidate phylum FBP, isolated from ice-free Antarctic soil samples.</title>
        <authorList>
            <person name="Tahon G."/>
            <person name="Tytgat B."/>
            <person name="Lebbe L."/>
            <person name="Carlier A."/>
            <person name="Willems A."/>
        </authorList>
    </citation>
    <scope>NUCLEOTIDE SEQUENCE [LARGE SCALE GENOMIC DNA]</scope>
    <source>
        <strain evidence="2 3">LMG 29911</strain>
    </source>
</reference>
<dbReference type="RefSeq" id="WP_202973496.1">
    <property type="nucleotide sequence ID" value="NZ_NIGF01000009.1"/>
</dbReference>
<evidence type="ECO:0000313" key="2">
    <source>
        <dbReference type="EMBL" id="PQV63772.1"/>
    </source>
</evidence>
<sequence>MFALPLLAIALGFILVYLPGNLFPANEALARYTAVAVLAGLDTVLGGIRAWLDDKFDDAIFISGFFTNALLAVGLVVLGEKLGLETGIGDGRISVMMIGAVVVFSGRILNNLAALRRLLIERVRARKFSVTAGENSRETPPVLEAN</sequence>
<keyword evidence="3" id="KW-1185">Reference proteome</keyword>
<feature type="transmembrane region" description="Helical" evidence="1">
    <location>
        <begin position="59"/>
        <end position="79"/>
    </location>
</feature>
<protein>
    <submittedName>
        <fullName evidence="2">Small basic protein</fullName>
    </submittedName>
</protein>
<dbReference type="Pfam" id="PF06947">
    <property type="entry name" value="DUF1290"/>
    <property type="match status" value="1"/>
</dbReference>
<organism evidence="2 3">
    <name type="scientific">Abditibacterium utsteinense</name>
    <dbReference type="NCBI Taxonomy" id="1960156"/>
    <lineage>
        <taxon>Bacteria</taxon>
        <taxon>Pseudomonadati</taxon>
        <taxon>Abditibacteriota</taxon>
        <taxon>Abditibacteriia</taxon>
        <taxon>Abditibacteriales</taxon>
        <taxon>Abditibacteriaceae</taxon>
        <taxon>Abditibacterium</taxon>
    </lineage>
</organism>